<dbReference type="InterPro" id="IPR013525">
    <property type="entry name" value="ABC2_TM"/>
</dbReference>
<keyword evidence="4 6" id="KW-0472">Membrane</keyword>
<proteinExistence type="inferred from homology"/>
<keyword evidence="6" id="KW-0813">Transport</keyword>
<sequence>MLSTAILARSAAVTGRNVRVLRTKQGYWLLVASAFVEPLLYFVALGWGVGSLVATVPLGDRSVSYLTFIAPAMLAASAMNGAVAEATTNFFTKAKYARLYEAALNTPLRPVEVAWGELGWATVRGTLYSVAFLVVMTALGVTTPLRALVALPAALLVGVTFGAVGLALATYMKSWQHFDYVTLAQIALLLFSGAYVPVSTYPKVFEVVVACTPLYHGIELLRGVTVGSVGLSTALSVLYLLVLALVAVGVAGRRTAQLLRR</sequence>
<dbReference type="Pfam" id="PF01061">
    <property type="entry name" value="ABC2_membrane"/>
    <property type="match status" value="1"/>
</dbReference>
<feature type="transmembrane region" description="Helical" evidence="6">
    <location>
        <begin position="149"/>
        <end position="171"/>
    </location>
</feature>
<comment type="similarity">
    <text evidence="6">Belongs to the ABC-2 integral membrane protein family.</text>
</comment>
<dbReference type="PIRSF" id="PIRSF006648">
    <property type="entry name" value="DrrB"/>
    <property type="match status" value="1"/>
</dbReference>
<keyword evidence="2 6" id="KW-0812">Transmembrane</keyword>
<comment type="caution">
    <text evidence="8">The sequence shown here is derived from an EMBL/GenBank/DDBJ whole genome shotgun (WGS) entry which is preliminary data.</text>
</comment>
<evidence type="ECO:0000256" key="5">
    <source>
        <dbReference type="ARBA" id="ARBA00023251"/>
    </source>
</evidence>
<name>A0ABQ4HTJ6_9ACTN</name>
<evidence type="ECO:0000259" key="7">
    <source>
        <dbReference type="PROSITE" id="PS51012"/>
    </source>
</evidence>
<feature type="transmembrane region" description="Helical" evidence="6">
    <location>
        <begin position="229"/>
        <end position="251"/>
    </location>
</feature>
<organism evidence="8 9">
    <name type="scientific">Micromonospora andamanensis</name>
    <dbReference type="NCBI Taxonomy" id="1287068"/>
    <lineage>
        <taxon>Bacteria</taxon>
        <taxon>Bacillati</taxon>
        <taxon>Actinomycetota</taxon>
        <taxon>Actinomycetes</taxon>
        <taxon>Micromonosporales</taxon>
        <taxon>Micromonosporaceae</taxon>
        <taxon>Micromonospora</taxon>
    </lineage>
</organism>
<feature type="transmembrane region" description="Helical" evidence="6">
    <location>
        <begin position="62"/>
        <end position="83"/>
    </location>
</feature>
<dbReference type="PANTHER" id="PTHR43229">
    <property type="entry name" value="NODULATION PROTEIN J"/>
    <property type="match status" value="1"/>
</dbReference>
<feature type="transmembrane region" description="Helical" evidence="6">
    <location>
        <begin position="178"/>
        <end position="198"/>
    </location>
</feature>
<feature type="domain" description="ABC transmembrane type-2" evidence="7">
    <location>
        <begin position="29"/>
        <end position="256"/>
    </location>
</feature>
<evidence type="ECO:0000256" key="4">
    <source>
        <dbReference type="ARBA" id="ARBA00023136"/>
    </source>
</evidence>
<dbReference type="Proteomes" id="UP000647017">
    <property type="component" value="Unassembled WGS sequence"/>
</dbReference>
<accession>A0ABQ4HTJ6</accession>
<gene>
    <name evidence="8" type="ORF">Van01_21710</name>
</gene>
<keyword evidence="3 6" id="KW-1133">Transmembrane helix</keyword>
<evidence type="ECO:0000313" key="9">
    <source>
        <dbReference type="Proteomes" id="UP000647017"/>
    </source>
</evidence>
<dbReference type="PANTHER" id="PTHR43229:SF2">
    <property type="entry name" value="NODULATION PROTEIN J"/>
    <property type="match status" value="1"/>
</dbReference>
<dbReference type="InterPro" id="IPR051784">
    <property type="entry name" value="Nod_factor_ABC_transporter"/>
</dbReference>
<evidence type="ECO:0000256" key="2">
    <source>
        <dbReference type="ARBA" id="ARBA00022692"/>
    </source>
</evidence>
<evidence type="ECO:0000256" key="1">
    <source>
        <dbReference type="ARBA" id="ARBA00004141"/>
    </source>
</evidence>
<dbReference type="RefSeq" id="WP_204005333.1">
    <property type="nucleotide sequence ID" value="NZ_BOOZ01000009.1"/>
</dbReference>
<evidence type="ECO:0000256" key="3">
    <source>
        <dbReference type="ARBA" id="ARBA00022989"/>
    </source>
</evidence>
<dbReference type="PRINTS" id="PR00164">
    <property type="entry name" value="ABC2TRNSPORT"/>
</dbReference>
<reference evidence="8 9" key="1">
    <citation type="submission" date="2021-01" db="EMBL/GenBank/DDBJ databases">
        <title>Whole genome shotgun sequence of Verrucosispora andamanensis NBRC 109075.</title>
        <authorList>
            <person name="Komaki H."/>
            <person name="Tamura T."/>
        </authorList>
    </citation>
    <scope>NUCLEOTIDE SEQUENCE [LARGE SCALE GENOMIC DNA]</scope>
    <source>
        <strain evidence="8 9">NBRC 109075</strain>
    </source>
</reference>
<dbReference type="EMBL" id="BOOZ01000009">
    <property type="protein sequence ID" value="GIJ08957.1"/>
    <property type="molecule type" value="Genomic_DNA"/>
</dbReference>
<keyword evidence="5" id="KW-0046">Antibiotic resistance</keyword>
<keyword evidence="9" id="KW-1185">Reference proteome</keyword>
<dbReference type="InterPro" id="IPR047817">
    <property type="entry name" value="ABC2_TM_bact-type"/>
</dbReference>
<dbReference type="PROSITE" id="PS51012">
    <property type="entry name" value="ABC_TM2"/>
    <property type="match status" value="1"/>
</dbReference>
<keyword evidence="6" id="KW-1003">Cell membrane</keyword>
<evidence type="ECO:0000313" key="8">
    <source>
        <dbReference type="EMBL" id="GIJ08957.1"/>
    </source>
</evidence>
<evidence type="ECO:0000256" key="6">
    <source>
        <dbReference type="RuleBase" id="RU361157"/>
    </source>
</evidence>
<feature type="transmembrane region" description="Helical" evidence="6">
    <location>
        <begin position="125"/>
        <end position="143"/>
    </location>
</feature>
<dbReference type="InterPro" id="IPR000412">
    <property type="entry name" value="ABC_2_transport"/>
</dbReference>
<feature type="transmembrane region" description="Helical" evidence="6">
    <location>
        <begin position="26"/>
        <end position="50"/>
    </location>
</feature>
<comment type="subcellular location">
    <subcellularLocation>
        <location evidence="6">Cell membrane</location>
        <topology evidence="6">Multi-pass membrane protein</topology>
    </subcellularLocation>
    <subcellularLocation>
        <location evidence="1">Membrane</location>
        <topology evidence="1">Multi-pass membrane protein</topology>
    </subcellularLocation>
</comment>
<protein>
    <recommendedName>
        <fullName evidence="6">Transport permease protein</fullName>
    </recommendedName>
</protein>